<dbReference type="Proteomes" id="UP001154259">
    <property type="component" value="Unassembled WGS sequence"/>
</dbReference>
<accession>A0A9W4TMI2</accession>
<proteinExistence type="predicted"/>
<dbReference type="AlphaFoldDB" id="A0A9W4TMI2"/>
<reference evidence="1" key="1">
    <citation type="submission" date="2022-10" db="EMBL/GenBank/DDBJ databases">
        <authorList>
            <person name="Botero Cardona J."/>
        </authorList>
    </citation>
    <scope>NUCLEOTIDE SEQUENCE</scope>
    <source>
        <strain evidence="1">LMG 31819</strain>
        <strain evidence="2">R-53529</strain>
    </source>
</reference>
<dbReference type="RefSeq" id="WP_271789995.1">
    <property type="nucleotide sequence ID" value="NZ_CAMXCJ010000009.1"/>
</dbReference>
<protein>
    <submittedName>
        <fullName evidence="1 2">Heme oxygenase (HemO)</fullName>
    </submittedName>
</protein>
<comment type="caution">
    <text evidence="1">The sequence shown here is derived from an EMBL/GenBank/DDBJ whole genome shotgun (WGS) entry which is preliminary data.</text>
</comment>
<dbReference type="EMBL" id="CAMXCS010000003">
    <property type="protein sequence ID" value="CAI3948681.1"/>
    <property type="molecule type" value="Genomic_DNA"/>
</dbReference>
<dbReference type="InterPro" id="IPR016053">
    <property type="entry name" value="Haem_Oase-like"/>
</dbReference>
<dbReference type="Proteomes" id="UP001154255">
    <property type="component" value="Unassembled WGS sequence"/>
</dbReference>
<dbReference type="Pfam" id="PF01126">
    <property type="entry name" value="Heme_oxygenase"/>
    <property type="match status" value="1"/>
</dbReference>
<sequence>MSELQEPLLTSALRNRTKSVHGKLDEHLMGLGLFSDKEKYKQFLTIQYYIHLDADHLYSNSQLAAMIPNLKLRNRFNKLKEDMADLNVPTPAPIHTPVITNTSSAIGTLYVVEGSKLGAKYLLHSVGTIGLSDQYGARHLGADDEGRGVSWRSFQAAIDTAPIDISVAVHAAEQAFNRVFTHVHNVTG</sequence>
<dbReference type="CDD" id="cd19166">
    <property type="entry name" value="HemeO-bac"/>
    <property type="match status" value="1"/>
</dbReference>
<evidence type="ECO:0000313" key="2">
    <source>
        <dbReference type="EMBL" id="CAI3948681.1"/>
    </source>
</evidence>
<dbReference type="InterPro" id="IPR016084">
    <property type="entry name" value="Haem_Oase-like_multi-hlx"/>
</dbReference>
<evidence type="ECO:0000313" key="1">
    <source>
        <dbReference type="EMBL" id="CAI3948181.1"/>
    </source>
</evidence>
<keyword evidence="4" id="KW-1185">Reference proteome</keyword>
<dbReference type="GO" id="GO:0006788">
    <property type="term" value="P:heme oxidation"/>
    <property type="evidence" value="ECO:0007669"/>
    <property type="project" value="InterPro"/>
</dbReference>
<dbReference type="Gene3D" id="1.20.910.10">
    <property type="entry name" value="Heme oxygenase-like"/>
    <property type="match status" value="1"/>
</dbReference>
<dbReference type="SUPFAM" id="SSF48613">
    <property type="entry name" value="Heme oxygenase-like"/>
    <property type="match status" value="1"/>
</dbReference>
<dbReference type="GO" id="GO:0004392">
    <property type="term" value="F:heme oxygenase (decyclizing) activity"/>
    <property type="evidence" value="ECO:0007669"/>
    <property type="project" value="InterPro"/>
</dbReference>
<evidence type="ECO:0000313" key="3">
    <source>
        <dbReference type="Proteomes" id="UP001154255"/>
    </source>
</evidence>
<evidence type="ECO:0000313" key="4">
    <source>
        <dbReference type="Proteomes" id="UP001154259"/>
    </source>
</evidence>
<dbReference type="EMBL" id="CAMXCM010000004">
    <property type="protein sequence ID" value="CAI3948181.1"/>
    <property type="molecule type" value="Genomic_DNA"/>
</dbReference>
<name>A0A9W4TMI2_9PROT</name>
<organism evidence="1 3">
    <name type="scientific">Commensalibacter communis</name>
    <dbReference type="NCBI Taxonomy" id="2972786"/>
    <lineage>
        <taxon>Bacteria</taxon>
        <taxon>Pseudomonadati</taxon>
        <taxon>Pseudomonadota</taxon>
        <taxon>Alphaproteobacteria</taxon>
        <taxon>Acetobacterales</taxon>
        <taxon>Acetobacteraceae</taxon>
    </lineage>
</organism>
<gene>
    <name evidence="2" type="ORF">R53529_LOCUS1563</name>
    <name evidence="1" type="ORF">R53530_LOCUS1657</name>
</gene>